<accession>A0A0A9WRX3</accession>
<evidence type="ECO:0000313" key="2">
    <source>
        <dbReference type="EMBL" id="JAP97634.1"/>
    </source>
</evidence>
<evidence type="ECO:0000313" key="1">
    <source>
        <dbReference type="EMBL" id="JAG11202.1"/>
    </source>
</evidence>
<name>A0A0A9WRX3_LYGHE</name>
<organism evidence="1">
    <name type="scientific">Lygus hesperus</name>
    <name type="common">Western plant bug</name>
    <dbReference type="NCBI Taxonomy" id="30085"/>
    <lineage>
        <taxon>Eukaryota</taxon>
        <taxon>Metazoa</taxon>
        <taxon>Ecdysozoa</taxon>
        <taxon>Arthropoda</taxon>
        <taxon>Hexapoda</taxon>
        <taxon>Insecta</taxon>
        <taxon>Pterygota</taxon>
        <taxon>Neoptera</taxon>
        <taxon>Paraneoptera</taxon>
        <taxon>Hemiptera</taxon>
        <taxon>Heteroptera</taxon>
        <taxon>Panheteroptera</taxon>
        <taxon>Cimicomorpha</taxon>
        <taxon>Miridae</taxon>
        <taxon>Mirini</taxon>
        <taxon>Lygus</taxon>
    </lineage>
</organism>
<dbReference type="EMBL" id="GBHO01032402">
    <property type="protein sequence ID" value="JAG11202.1"/>
    <property type="molecule type" value="Transcribed_RNA"/>
</dbReference>
<dbReference type="EMBL" id="GDHC01020994">
    <property type="protein sequence ID" value="JAP97634.1"/>
    <property type="molecule type" value="Transcribed_RNA"/>
</dbReference>
<reference evidence="1" key="1">
    <citation type="journal article" date="2014" name="PLoS ONE">
        <title>Transcriptome-Based Identification of ABC Transporters in the Western Tarnished Plant Bug Lygus hesperus.</title>
        <authorList>
            <person name="Hull J.J."/>
            <person name="Chaney K."/>
            <person name="Geib S.M."/>
            <person name="Fabrick J.A."/>
            <person name="Brent C.S."/>
            <person name="Walsh D."/>
            <person name="Lavine L.C."/>
        </authorList>
    </citation>
    <scope>NUCLEOTIDE SEQUENCE</scope>
</reference>
<gene>
    <name evidence="1" type="primary">FADS6</name>
    <name evidence="1" type="ORF">CM83_23149</name>
    <name evidence="2" type="ORF">g.96110</name>
</gene>
<reference evidence="1" key="2">
    <citation type="submission" date="2014-07" db="EMBL/GenBank/DDBJ databases">
        <authorList>
            <person name="Hull J."/>
        </authorList>
    </citation>
    <scope>NUCLEOTIDE SEQUENCE</scope>
</reference>
<proteinExistence type="predicted"/>
<protein>
    <submittedName>
        <fullName evidence="1">Fatty acid desaturase 6</fullName>
    </submittedName>
</protein>
<reference evidence="2" key="3">
    <citation type="journal article" date="2016" name="Gigascience">
        <title>De novo construction of an expanded transcriptome assembly for the western tarnished plant bug, Lygus hesperus.</title>
        <authorList>
            <person name="Tassone E.E."/>
            <person name="Geib S.M."/>
            <person name="Hall B."/>
            <person name="Fabrick J.A."/>
            <person name="Brent C.S."/>
            <person name="Hull J.J."/>
        </authorList>
    </citation>
    <scope>NUCLEOTIDE SEQUENCE</scope>
</reference>
<sequence>MHTDPSRRLAEQPGKGHVSPPHGLTHVLVFILIVHGRLCCAEQYTFVFAAPKLTPLSTPHVWLPHPAPLDVPNNLAQYVVAFLNGSPQGVHVSPVTPLHIADTLHVSPIAAVSRPLDTVFTTLQYVSDVP</sequence>
<dbReference type="AlphaFoldDB" id="A0A0A9WRX3"/>